<dbReference type="RefSeq" id="WP_040058035.1">
    <property type="nucleotide sequence ID" value="NZ_CP011974.1"/>
</dbReference>
<reference evidence="1 2" key="1">
    <citation type="journal article" date="2015" name="PLoS ONE">
        <title>Genome Sequence of Bacillus endophyticus and Analysis of Its Companion Mechanism in the Ketogulonigenium vulgare-Bacillus Strain Consortium.</title>
        <authorList>
            <person name="Jia N."/>
            <person name="Du J."/>
            <person name="Ding M.Z."/>
            <person name="Gao F."/>
            <person name="Yuan Y.J."/>
        </authorList>
    </citation>
    <scope>NUCLEOTIDE SEQUENCE [LARGE SCALE GENOMIC DNA]</scope>
    <source>
        <strain evidence="1 2">Hbe603</strain>
    </source>
</reference>
<keyword evidence="2" id="KW-1185">Reference proteome</keyword>
<evidence type="ECO:0000313" key="1">
    <source>
        <dbReference type="EMBL" id="AKO92135.1"/>
    </source>
</evidence>
<dbReference type="AlphaFoldDB" id="A0A0H4KET8"/>
<reference evidence="2" key="2">
    <citation type="submission" date="2015-06" db="EMBL/GenBank/DDBJ databases">
        <title>Genome Sequence of Bacillus endophyticus and Analysis of its Companion Mechanism in the Ketogulonigenium vulgare-Bacillus strain Consortium.</title>
        <authorList>
            <person name="Jia N."/>
            <person name="Du J."/>
            <person name="Ding M.-Z."/>
            <person name="Gao F."/>
            <person name="Yuan Y.-J."/>
        </authorList>
    </citation>
    <scope>NUCLEOTIDE SEQUENCE [LARGE SCALE GENOMIC DNA]</scope>
    <source>
        <strain evidence="2">Hbe603</strain>
    </source>
</reference>
<evidence type="ECO:0000313" key="2">
    <source>
        <dbReference type="Proteomes" id="UP000036202"/>
    </source>
</evidence>
<accession>A0A0H4KET8</accession>
<name>A0A0H4KET8_9BACI</name>
<proteinExistence type="predicted"/>
<gene>
    <name evidence="1" type="ORF">BEH_08500</name>
</gene>
<dbReference type="KEGG" id="beo:BEH_08500"/>
<dbReference type="Proteomes" id="UP000036202">
    <property type="component" value="Chromosome"/>
</dbReference>
<organism evidence="1 2">
    <name type="scientific">Priestia filamentosa</name>
    <dbReference type="NCBI Taxonomy" id="1402861"/>
    <lineage>
        <taxon>Bacteria</taxon>
        <taxon>Bacillati</taxon>
        <taxon>Bacillota</taxon>
        <taxon>Bacilli</taxon>
        <taxon>Bacillales</taxon>
        <taxon>Bacillaceae</taxon>
        <taxon>Priestia</taxon>
    </lineage>
</organism>
<sequence length="68" mass="7879">MNQSMNSCRVSYNRQRMTLKIKQESMRQLNELASNMKCSRTAAIEECIQFFYKGGGVKKKALNQKTIN</sequence>
<dbReference type="PATRIC" id="fig|135735.6.peg.1750"/>
<protein>
    <submittedName>
        <fullName evidence="1">Uncharacterized protein</fullName>
    </submittedName>
</protein>
<dbReference type="EMBL" id="CP011974">
    <property type="protein sequence ID" value="AKO92135.1"/>
    <property type="molecule type" value="Genomic_DNA"/>
</dbReference>